<comment type="caution">
    <text evidence="1">The sequence shown here is derived from an EMBL/GenBank/DDBJ whole genome shotgun (WGS) entry which is preliminary data.</text>
</comment>
<protein>
    <submittedName>
        <fullName evidence="1">Uncharacterized protein</fullName>
    </submittedName>
</protein>
<dbReference type="EMBL" id="BARV01001336">
    <property type="protein sequence ID" value="GAH94936.1"/>
    <property type="molecule type" value="Genomic_DNA"/>
</dbReference>
<evidence type="ECO:0000313" key="1">
    <source>
        <dbReference type="EMBL" id="GAH94936.1"/>
    </source>
</evidence>
<accession>X1JJM6</accession>
<feature type="non-terminal residue" evidence="1">
    <location>
        <position position="130"/>
    </location>
</feature>
<gene>
    <name evidence="1" type="ORF">S06H3_03939</name>
</gene>
<dbReference type="AlphaFoldDB" id="X1JJM6"/>
<sequence length="130" mass="15154">MKKIIIIYIIAFCLLSFMEISFLAEEPFNYGEFWNSISDREKTIFLVGMTEGISYSTSYYTTNLLGSLKTEEERTEELTKILDVLIFLPFSLTSNREVIKNIISDLYKDPANAYISIFYMSYLAYRKLKG</sequence>
<name>X1JJM6_9ZZZZ</name>
<proteinExistence type="predicted"/>
<organism evidence="1">
    <name type="scientific">marine sediment metagenome</name>
    <dbReference type="NCBI Taxonomy" id="412755"/>
    <lineage>
        <taxon>unclassified sequences</taxon>
        <taxon>metagenomes</taxon>
        <taxon>ecological metagenomes</taxon>
    </lineage>
</organism>
<reference evidence="1" key="1">
    <citation type="journal article" date="2014" name="Front. Microbiol.">
        <title>High frequency of phylogenetically diverse reductive dehalogenase-homologous genes in deep subseafloor sedimentary metagenomes.</title>
        <authorList>
            <person name="Kawai M."/>
            <person name="Futagami T."/>
            <person name="Toyoda A."/>
            <person name="Takaki Y."/>
            <person name="Nishi S."/>
            <person name="Hori S."/>
            <person name="Arai W."/>
            <person name="Tsubouchi T."/>
            <person name="Morono Y."/>
            <person name="Uchiyama I."/>
            <person name="Ito T."/>
            <person name="Fujiyama A."/>
            <person name="Inagaki F."/>
            <person name="Takami H."/>
        </authorList>
    </citation>
    <scope>NUCLEOTIDE SEQUENCE</scope>
    <source>
        <strain evidence="1">Expedition CK06-06</strain>
    </source>
</reference>